<comment type="caution">
    <text evidence="1">The sequence shown here is derived from an EMBL/GenBank/DDBJ whole genome shotgun (WGS) entry which is preliminary data.</text>
</comment>
<dbReference type="EMBL" id="CM055738">
    <property type="protein sequence ID" value="KAJ8004822.1"/>
    <property type="molecule type" value="Genomic_DNA"/>
</dbReference>
<organism evidence="1 2">
    <name type="scientific">Dallia pectoralis</name>
    <name type="common">Alaska blackfish</name>
    <dbReference type="NCBI Taxonomy" id="75939"/>
    <lineage>
        <taxon>Eukaryota</taxon>
        <taxon>Metazoa</taxon>
        <taxon>Chordata</taxon>
        <taxon>Craniata</taxon>
        <taxon>Vertebrata</taxon>
        <taxon>Euteleostomi</taxon>
        <taxon>Actinopterygii</taxon>
        <taxon>Neopterygii</taxon>
        <taxon>Teleostei</taxon>
        <taxon>Protacanthopterygii</taxon>
        <taxon>Esociformes</taxon>
        <taxon>Umbridae</taxon>
        <taxon>Dallia</taxon>
    </lineage>
</organism>
<sequence length="187" mass="20706">MKYSFYSDECMVITIPLASLREAQEGQLMPEKFHCVFKDVYKVFLKGQPKAMGAAQFIAGVLIIGLGLVFKNRQEHFAYTLPSVLFMVAGMLSYAAGHSPNMSMAKLSFSVNIISCFWAVAAISLCFVRLSLNNTIGGEIFNGISGMIAVLLFAELVVAIVMIYWESKAVCRQHFNVLPMVTLKQDV</sequence>
<name>A0ACC2GMQ6_DALPE</name>
<accession>A0ACC2GMQ6</accession>
<protein>
    <submittedName>
        <fullName evidence="1">Uncharacterized protein</fullName>
    </submittedName>
</protein>
<proteinExistence type="predicted"/>
<keyword evidence="2" id="KW-1185">Reference proteome</keyword>
<evidence type="ECO:0000313" key="2">
    <source>
        <dbReference type="Proteomes" id="UP001157502"/>
    </source>
</evidence>
<reference evidence="1" key="1">
    <citation type="submission" date="2021-05" db="EMBL/GenBank/DDBJ databases">
        <authorList>
            <person name="Pan Q."/>
            <person name="Jouanno E."/>
            <person name="Zahm M."/>
            <person name="Klopp C."/>
            <person name="Cabau C."/>
            <person name="Louis A."/>
            <person name="Berthelot C."/>
            <person name="Parey E."/>
            <person name="Roest Crollius H."/>
            <person name="Montfort J."/>
            <person name="Robinson-Rechavi M."/>
            <person name="Bouchez O."/>
            <person name="Lampietro C."/>
            <person name="Lopez Roques C."/>
            <person name="Donnadieu C."/>
            <person name="Postlethwait J."/>
            <person name="Bobe J."/>
            <person name="Dillon D."/>
            <person name="Chandos A."/>
            <person name="von Hippel F."/>
            <person name="Guiguen Y."/>
        </authorList>
    </citation>
    <scope>NUCLEOTIDE SEQUENCE</scope>
    <source>
        <strain evidence="1">YG-Jan2019</strain>
    </source>
</reference>
<evidence type="ECO:0000313" key="1">
    <source>
        <dbReference type="EMBL" id="KAJ8004822.1"/>
    </source>
</evidence>
<gene>
    <name evidence="1" type="ORF">DPEC_G00140290</name>
</gene>
<dbReference type="Proteomes" id="UP001157502">
    <property type="component" value="Chromosome 11"/>
</dbReference>